<evidence type="ECO:0008006" key="3">
    <source>
        <dbReference type="Google" id="ProtNLM"/>
    </source>
</evidence>
<comment type="caution">
    <text evidence="1">The sequence shown here is derived from an EMBL/GenBank/DDBJ whole genome shotgun (WGS) entry which is preliminary data.</text>
</comment>
<accession>A0AAD6TA53</accession>
<dbReference type="Proteomes" id="UP001218188">
    <property type="component" value="Unassembled WGS sequence"/>
</dbReference>
<protein>
    <recommendedName>
        <fullName evidence="3">F-box domain-containing protein</fullName>
    </recommendedName>
</protein>
<keyword evidence="2" id="KW-1185">Reference proteome</keyword>
<gene>
    <name evidence="1" type="ORF">C8F04DRAFT_1178237</name>
</gene>
<dbReference type="EMBL" id="JARJCM010000023">
    <property type="protein sequence ID" value="KAJ7040137.1"/>
    <property type="molecule type" value="Genomic_DNA"/>
</dbReference>
<evidence type="ECO:0000313" key="1">
    <source>
        <dbReference type="EMBL" id="KAJ7040137.1"/>
    </source>
</evidence>
<dbReference type="Gene3D" id="3.80.10.10">
    <property type="entry name" value="Ribonuclease Inhibitor"/>
    <property type="match status" value="1"/>
</dbReference>
<sequence length="490" mass="55870">MTALTRFYRAQTQFYLDHLLLEREDQEVSLLTRMDTVLPPEIWRKIIGEALPHASNSPVYYAEFRAIVASVCKIWRFRVYNDQTLWSYICVNQHVLSESLDFVLARCPTALLDIRIALLDFDTRYGATPLTESVAIVLHRILSKISPTSRRWRSFFLITEHPEAFMVVYRHFQNSPVPLLRTFTAHCTLMEGYSNYEVNDPIYLEPVNQLHWFGGNLPSLTGVDACGIRMPDSLTSFASNLVTCNISQGYSPSLFTWEFFVELFSTAIRLRHIKLADILVVALPGSSDQSPLKSTSLQVLDLTLDADGFGVCFMKLMIVPNLSKLTLRVDRTNAVESLRLYLPKLHAVRRFCLHGSLGFDDDFYALFGSLPKLRVLDLQHADEQAFIAYCGWTYMNKIHMGEDTAHCLQSLSVGMVDVGELVGLVRFHDGRDEGPMNLRHVRMDHCIAVWEIDNYSWLCAHVADFGVFQPTTHPIYGLSGSEMYSAFVFH</sequence>
<dbReference type="InterPro" id="IPR032675">
    <property type="entry name" value="LRR_dom_sf"/>
</dbReference>
<dbReference type="SUPFAM" id="SSF52047">
    <property type="entry name" value="RNI-like"/>
    <property type="match status" value="1"/>
</dbReference>
<organism evidence="1 2">
    <name type="scientific">Mycena alexandri</name>
    <dbReference type="NCBI Taxonomy" id="1745969"/>
    <lineage>
        <taxon>Eukaryota</taxon>
        <taxon>Fungi</taxon>
        <taxon>Dikarya</taxon>
        <taxon>Basidiomycota</taxon>
        <taxon>Agaricomycotina</taxon>
        <taxon>Agaricomycetes</taxon>
        <taxon>Agaricomycetidae</taxon>
        <taxon>Agaricales</taxon>
        <taxon>Marasmiineae</taxon>
        <taxon>Mycenaceae</taxon>
        <taxon>Mycena</taxon>
    </lineage>
</organism>
<proteinExistence type="predicted"/>
<reference evidence="1" key="1">
    <citation type="submission" date="2023-03" db="EMBL/GenBank/DDBJ databases">
        <title>Massive genome expansion in bonnet fungi (Mycena s.s.) driven by repeated elements and novel gene families across ecological guilds.</title>
        <authorList>
            <consortium name="Lawrence Berkeley National Laboratory"/>
            <person name="Harder C.B."/>
            <person name="Miyauchi S."/>
            <person name="Viragh M."/>
            <person name="Kuo A."/>
            <person name="Thoen E."/>
            <person name="Andreopoulos B."/>
            <person name="Lu D."/>
            <person name="Skrede I."/>
            <person name="Drula E."/>
            <person name="Henrissat B."/>
            <person name="Morin E."/>
            <person name="Kohler A."/>
            <person name="Barry K."/>
            <person name="LaButti K."/>
            <person name="Morin E."/>
            <person name="Salamov A."/>
            <person name="Lipzen A."/>
            <person name="Mereny Z."/>
            <person name="Hegedus B."/>
            <person name="Baldrian P."/>
            <person name="Stursova M."/>
            <person name="Weitz H."/>
            <person name="Taylor A."/>
            <person name="Grigoriev I.V."/>
            <person name="Nagy L.G."/>
            <person name="Martin F."/>
            <person name="Kauserud H."/>
        </authorList>
    </citation>
    <scope>NUCLEOTIDE SEQUENCE</scope>
    <source>
        <strain evidence="1">CBHHK200</strain>
    </source>
</reference>
<evidence type="ECO:0000313" key="2">
    <source>
        <dbReference type="Proteomes" id="UP001218188"/>
    </source>
</evidence>
<name>A0AAD6TA53_9AGAR</name>
<dbReference type="AlphaFoldDB" id="A0AAD6TA53"/>